<evidence type="ECO:0000313" key="3">
    <source>
        <dbReference type="EMBL" id="GAA2197893.1"/>
    </source>
</evidence>
<accession>A0ABP5NE90</accession>
<dbReference type="Pfam" id="PF13239">
    <property type="entry name" value="2TM"/>
    <property type="match status" value="1"/>
</dbReference>
<keyword evidence="1" id="KW-0472">Membrane</keyword>
<reference evidence="4" key="1">
    <citation type="journal article" date="2019" name="Int. J. Syst. Evol. Microbiol.">
        <title>The Global Catalogue of Microorganisms (GCM) 10K type strain sequencing project: providing services to taxonomists for standard genome sequencing and annotation.</title>
        <authorList>
            <consortium name="The Broad Institute Genomics Platform"/>
            <consortium name="The Broad Institute Genome Sequencing Center for Infectious Disease"/>
            <person name="Wu L."/>
            <person name="Ma J."/>
        </authorList>
    </citation>
    <scope>NUCLEOTIDE SEQUENCE [LARGE SCALE GENOMIC DNA]</scope>
    <source>
        <strain evidence="4">JCM 16034</strain>
    </source>
</reference>
<sequence length="105" mass="11573">MDVDLGKGAGAGDGMHPGGDAALRMRALESLKKKADFRTHLLMYVLVNGLLVLIWAMTGASFFWPAFPMGGWAIGLIAHAWEVYWTRTPTEAQVAREMNRLRGAR</sequence>
<evidence type="ECO:0000259" key="2">
    <source>
        <dbReference type="Pfam" id="PF13239"/>
    </source>
</evidence>
<comment type="caution">
    <text evidence="3">The sequence shown here is derived from an EMBL/GenBank/DDBJ whole genome shotgun (WGS) entry which is preliminary data.</text>
</comment>
<keyword evidence="1" id="KW-1133">Transmembrane helix</keyword>
<dbReference type="InterPro" id="IPR025698">
    <property type="entry name" value="2TM_dom"/>
</dbReference>
<feature type="domain" description="2TM" evidence="2">
    <location>
        <begin position="26"/>
        <end position="88"/>
    </location>
</feature>
<gene>
    <name evidence="3" type="ORF">GCM10009849_08500</name>
</gene>
<name>A0ABP5NE90_9MICC</name>
<dbReference type="Proteomes" id="UP001500432">
    <property type="component" value="Unassembled WGS sequence"/>
</dbReference>
<protein>
    <recommendedName>
        <fullName evidence="2">2TM domain-containing protein</fullName>
    </recommendedName>
</protein>
<proteinExistence type="predicted"/>
<evidence type="ECO:0000256" key="1">
    <source>
        <dbReference type="SAM" id="Phobius"/>
    </source>
</evidence>
<organism evidence="3 4">
    <name type="scientific">Sinomonas flava</name>
    <dbReference type="NCBI Taxonomy" id="496857"/>
    <lineage>
        <taxon>Bacteria</taxon>
        <taxon>Bacillati</taxon>
        <taxon>Actinomycetota</taxon>
        <taxon>Actinomycetes</taxon>
        <taxon>Micrococcales</taxon>
        <taxon>Micrococcaceae</taxon>
        <taxon>Sinomonas</taxon>
    </lineage>
</organism>
<keyword evidence="1" id="KW-0812">Transmembrane</keyword>
<feature type="transmembrane region" description="Helical" evidence="1">
    <location>
        <begin position="41"/>
        <end position="64"/>
    </location>
</feature>
<dbReference type="RefSeq" id="WP_344298435.1">
    <property type="nucleotide sequence ID" value="NZ_BAAAQW010000003.1"/>
</dbReference>
<dbReference type="EMBL" id="BAAAQW010000003">
    <property type="protein sequence ID" value="GAA2197893.1"/>
    <property type="molecule type" value="Genomic_DNA"/>
</dbReference>
<keyword evidence="4" id="KW-1185">Reference proteome</keyword>
<evidence type="ECO:0000313" key="4">
    <source>
        <dbReference type="Proteomes" id="UP001500432"/>
    </source>
</evidence>